<dbReference type="Proteomes" id="UP000179840">
    <property type="component" value="Unassembled WGS sequence"/>
</dbReference>
<dbReference type="PROSITE" id="PS51257">
    <property type="entry name" value="PROKAR_LIPOPROTEIN"/>
    <property type="match status" value="1"/>
</dbReference>
<dbReference type="GO" id="GO:0120010">
    <property type="term" value="P:intermembrane phospholipid transfer"/>
    <property type="evidence" value="ECO:0007669"/>
    <property type="project" value="TreeGrafter"/>
</dbReference>
<evidence type="ECO:0000256" key="4">
    <source>
        <dbReference type="SAM" id="SignalP"/>
    </source>
</evidence>
<sequence length="294" mass="31528">MSESTKQSQGSLARIGLALAIAASVSACATGTNPRDPLEGYNRAMFKFNDTVDQVALKPVATAYKKVTPSFVQTGVGNFFGNLSDVWSAVNNLLQGKGEAGLQDVVRVGMNSTFGIFGLIDFASQAGIPKHNEDFGQTLGWYGIQPGPYVMLPLLGPSTVRDTVALPLDITGDPWRYKDPVSVRNIGTVTRVVDKRAALLDATNLMEAAALDRYEFIRDGFLQARESKVFDGDTDRRDRKVPKNDTSDYEPAYEAQPQPVPAETPPATAAADVAPADLVTSGSNTVASEARPQE</sequence>
<accession>A0A1S1UFV2</accession>
<keyword evidence="2 4" id="KW-0732">Signal</keyword>
<feature type="compositionally biased region" description="Low complexity" evidence="3">
    <location>
        <begin position="265"/>
        <end position="277"/>
    </location>
</feature>
<dbReference type="GO" id="GO:0016020">
    <property type="term" value="C:membrane"/>
    <property type="evidence" value="ECO:0007669"/>
    <property type="project" value="InterPro"/>
</dbReference>
<evidence type="ECO:0000256" key="2">
    <source>
        <dbReference type="ARBA" id="ARBA00022729"/>
    </source>
</evidence>
<dbReference type="Pfam" id="PF04333">
    <property type="entry name" value="MlaA"/>
    <property type="match status" value="1"/>
</dbReference>
<name>A0A1S1UFV2_9BURK</name>
<evidence type="ECO:0000256" key="3">
    <source>
        <dbReference type="SAM" id="MobiDB-lite"/>
    </source>
</evidence>
<protein>
    <submittedName>
        <fullName evidence="5">ABC transporter</fullName>
    </submittedName>
</protein>
<dbReference type="PANTHER" id="PTHR30035">
    <property type="entry name" value="LIPOPROTEIN VACJ-RELATED"/>
    <property type="match status" value="1"/>
</dbReference>
<feature type="chain" id="PRO_5010269489" evidence="4">
    <location>
        <begin position="30"/>
        <end position="294"/>
    </location>
</feature>
<comment type="caution">
    <text evidence="5">The sequence shown here is derived from an EMBL/GenBank/DDBJ whole genome shotgun (WGS) entry which is preliminary data.</text>
</comment>
<proteinExistence type="inferred from homology"/>
<dbReference type="InterPro" id="IPR007428">
    <property type="entry name" value="MlaA"/>
</dbReference>
<evidence type="ECO:0000313" key="6">
    <source>
        <dbReference type="Proteomes" id="UP000179840"/>
    </source>
</evidence>
<feature type="compositionally biased region" description="Basic and acidic residues" evidence="3">
    <location>
        <begin position="230"/>
        <end position="246"/>
    </location>
</feature>
<reference evidence="5 6" key="1">
    <citation type="submission" date="2015-06" db="EMBL/GenBank/DDBJ databases">
        <title>Draft genome sequencing of a biphenyl-degrading bacterium, Janthinobacterium lividum MEG1.</title>
        <authorList>
            <person name="Shimodaira J."/>
            <person name="Hatta T."/>
        </authorList>
    </citation>
    <scope>NUCLEOTIDE SEQUENCE [LARGE SCALE GENOMIC DNA]</scope>
    <source>
        <strain evidence="5 6">MEG1</strain>
    </source>
</reference>
<dbReference type="EMBL" id="LFKP01000001">
    <property type="protein sequence ID" value="OHV98949.1"/>
    <property type="molecule type" value="Genomic_DNA"/>
</dbReference>
<dbReference type="PANTHER" id="PTHR30035:SF3">
    <property type="entry name" value="INTERMEMBRANE PHOSPHOLIPID TRANSPORT SYSTEM LIPOPROTEIN MLAA"/>
    <property type="match status" value="1"/>
</dbReference>
<dbReference type="PRINTS" id="PR01805">
    <property type="entry name" value="VACJLIPOPROT"/>
</dbReference>
<gene>
    <name evidence="5" type="ORF">AKG95_00205</name>
</gene>
<dbReference type="RefSeq" id="WP_071074989.1">
    <property type="nucleotide sequence ID" value="NZ_LFKP01000001.1"/>
</dbReference>
<comment type="similarity">
    <text evidence="1">Belongs to the MlaA family.</text>
</comment>
<dbReference type="AlphaFoldDB" id="A0A1S1UFV2"/>
<feature type="signal peptide" evidence="4">
    <location>
        <begin position="1"/>
        <end position="29"/>
    </location>
</feature>
<organism evidence="5 6">
    <name type="scientific">Janthinobacterium lividum</name>
    <dbReference type="NCBI Taxonomy" id="29581"/>
    <lineage>
        <taxon>Bacteria</taxon>
        <taxon>Pseudomonadati</taxon>
        <taxon>Pseudomonadota</taxon>
        <taxon>Betaproteobacteria</taxon>
        <taxon>Burkholderiales</taxon>
        <taxon>Oxalobacteraceae</taxon>
        <taxon>Janthinobacterium</taxon>
    </lineage>
</organism>
<feature type="region of interest" description="Disordered" evidence="3">
    <location>
        <begin position="230"/>
        <end position="294"/>
    </location>
</feature>
<evidence type="ECO:0000256" key="1">
    <source>
        <dbReference type="ARBA" id="ARBA00010634"/>
    </source>
</evidence>
<evidence type="ECO:0000313" key="5">
    <source>
        <dbReference type="EMBL" id="OHV98949.1"/>
    </source>
</evidence>